<dbReference type="RefSeq" id="WP_171224964.1">
    <property type="nucleotide sequence ID" value="NZ_CP053085.1"/>
</dbReference>
<evidence type="ECO:0000256" key="2">
    <source>
        <dbReference type="ARBA" id="ARBA00022603"/>
    </source>
</evidence>
<keyword evidence="2 8" id="KW-0489">Methyltransferase</keyword>
<dbReference type="InterPro" id="IPR007848">
    <property type="entry name" value="Small_mtfrase_dom"/>
</dbReference>
<dbReference type="PANTHER" id="PTHR18895">
    <property type="entry name" value="HEMK METHYLTRANSFERASE"/>
    <property type="match status" value="1"/>
</dbReference>
<dbReference type="GO" id="GO:0003676">
    <property type="term" value="F:nucleic acid binding"/>
    <property type="evidence" value="ECO:0007669"/>
    <property type="project" value="InterPro"/>
</dbReference>
<organism evidence="8 9">
    <name type="scientific">Gemmatimonas groenlandica</name>
    <dbReference type="NCBI Taxonomy" id="2732249"/>
    <lineage>
        <taxon>Bacteria</taxon>
        <taxon>Pseudomonadati</taxon>
        <taxon>Gemmatimonadota</taxon>
        <taxon>Gemmatimonadia</taxon>
        <taxon>Gemmatimonadales</taxon>
        <taxon>Gemmatimonadaceae</taxon>
        <taxon>Gemmatimonas</taxon>
    </lineage>
</organism>
<protein>
    <recommendedName>
        <fullName evidence="1">peptide chain release factor N(5)-glutamine methyltransferase</fullName>
        <ecNumber evidence="1">2.1.1.297</ecNumber>
    </recommendedName>
</protein>
<dbReference type="CDD" id="cd02440">
    <property type="entry name" value="AdoMet_MTases"/>
    <property type="match status" value="1"/>
</dbReference>
<dbReference type="EC" id="2.1.1.297" evidence="1"/>
<evidence type="ECO:0000259" key="7">
    <source>
        <dbReference type="Pfam" id="PF17827"/>
    </source>
</evidence>
<dbReference type="Gene3D" id="1.10.8.10">
    <property type="entry name" value="DNA helicase RuvA subunit, C-terminal domain"/>
    <property type="match status" value="1"/>
</dbReference>
<evidence type="ECO:0000256" key="3">
    <source>
        <dbReference type="ARBA" id="ARBA00022679"/>
    </source>
</evidence>
<dbReference type="InterPro" id="IPR004556">
    <property type="entry name" value="HemK-like"/>
</dbReference>
<evidence type="ECO:0000259" key="6">
    <source>
        <dbReference type="Pfam" id="PF05175"/>
    </source>
</evidence>
<feature type="domain" description="Methyltransferase small" evidence="6">
    <location>
        <begin position="130"/>
        <end position="215"/>
    </location>
</feature>
<keyword evidence="3 8" id="KW-0808">Transferase</keyword>
<dbReference type="Gene3D" id="3.40.50.150">
    <property type="entry name" value="Vaccinia Virus protein VP39"/>
    <property type="match status" value="1"/>
</dbReference>
<dbReference type="Pfam" id="PF05175">
    <property type="entry name" value="MTS"/>
    <property type="match status" value="1"/>
</dbReference>
<dbReference type="InterPro" id="IPR029063">
    <property type="entry name" value="SAM-dependent_MTases_sf"/>
</dbReference>
<evidence type="ECO:0000256" key="4">
    <source>
        <dbReference type="ARBA" id="ARBA00022691"/>
    </source>
</evidence>
<feature type="domain" description="Release factor glutamine methyltransferase N-terminal" evidence="7">
    <location>
        <begin position="40"/>
        <end position="93"/>
    </location>
</feature>
<proteinExistence type="predicted"/>
<dbReference type="GO" id="GO:0032259">
    <property type="term" value="P:methylation"/>
    <property type="evidence" value="ECO:0007669"/>
    <property type="project" value="UniProtKB-KW"/>
</dbReference>
<dbReference type="Pfam" id="PF17827">
    <property type="entry name" value="PrmC_N"/>
    <property type="match status" value="1"/>
</dbReference>
<evidence type="ECO:0000256" key="1">
    <source>
        <dbReference type="ARBA" id="ARBA00012771"/>
    </source>
</evidence>
<dbReference type="InterPro" id="IPR019874">
    <property type="entry name" value="RF_methyltr_PrmC"/>
</dbReference>
<dbReference type="GO" id="GO:0102559">
    <property type="term" value="F:peptide chain release factor N(5)-glutamine methyltransferase activity"/>
    <property type="evidence" value="ECO:0007669"/>
    <property type="project" value="UniProtKB-EC"/>
</dbReference>
<dbReference type="PROSITE" id="PS00092">
    <property type="entry name" value="N6_MTASE"/>
    <property type="match status" value="1"/>
</dbReference>
<dbReference type="InterPro" id="IPR002052">
    <property type="entry name" value="DNA_methylase_N6_adenine_CS"/>
</dbReference>
<sequence>MDDTARLLRDVLHDAARLLSESTALTAEARAEGLPLDGNREARWLVSAVLDIAPGEVGRLLSVGYRVSKARSAHIEAAARRRATGEPAAYCVGSAPFRELVLQVDRRVLIPRPETEIVVGEALRITASQPGGVAVDIGTGSGAIALSLATEGRFERVIATDLSDDALAVAAANAAQVAVAQPTAAPVEFRQGADLAPLGGVRARVIVSNPPYIAYSEAAALPRSVRDWEPTVALLAADDGMARYDAILTGAHGLLEPFGWVVFEVDARRAQRTAALATARGYQQIQVVRDLTGRERVVLAQHVPA</sequence>
<dbReference type="InterPro" id="IPR050320">
    <property type="entry name" value="N5-glutamine_MTase"/>
</dbReference>
<dbReference type="AlphaFoldDB" id="A0A6M4IKF4"/>
<keyword evidence="9" id="KW-1185">Reference proteome</keyword>
<dbReference type="EMBL" id="CP053085">
    <property type="protein sequence ID" value="QJR35534.1"/>
    <property type="molecule type" value="Genomic_DNA"/>
</dbReference>
<evidence type="ECO:0000313" key="8">
    <source>
        <dbReference type="EMBL" id="QJR35534.1"/>
    </source>
</evidence>
<dbReference type="InterPro" id="IPR040758">
    <property type="entry name" value="PrmC_N"/>
</dbReference>
<reference evidence="8 9" key="1">
    <citation type="submission" date="2020-05" db="EMBL/GenBank/DDBJ databases">
        <title>Complete genome sequence of Gemmatimonas greenlandica TET16.</title>
        <authorList>
            <person name="Zeng Y."/>
        </authorList>
    </citation>
    <scope>NUCLEOTIDE SEQUENCE [LARGE SCALE GENOMIC DNA]</scope>
    <source>
        <strain evidence="8 9">TET16</strain>
    </source>
</reference>
<keyword evidence="4" id="KW-0949">S-adenosyl-L-methionine</keyword>
<accession>A0A6M4IKF4</accession>
<dbReference type="SUPFAM" id="SSF53335">
    <property type="entry name" value="S-adenosyl-L-methionine-dependent methyltransferases"/>
    <property type="match status" value="1"/>
</dbReference>
<dbReference type="NCBIfam" id="TIGR00536">
    <property type="entry name" value="hemK_fam"/>
    <property type="match status" value="1"/>
</dbReference>
<dbReference type="KEGG" id="ggr:HKW67_08445"/>
<name>A0A6M4IKF4_9BACT</name>
<gene>
    <name evidence="8" type="primary">prmC</name>
    <name evidence="8" type="ORF">HKW67_08445</name>
</gene>
<dbReference type="NCBIfam" id="TIGR03534">
    <property type="entry name" value="RF_mod_PrmC"/>
    <property type="match status" value="1"/>
</dbReference>
<evidence type="ECO:0000313" key="9">
    <source>
        <dbReference type="Proteomes" id="UP000500938"/>
    </source>
</evidence>
<dbReference type="PANTHER" id="PTHR18895:SF74">
    <property type="entry name" value="MTRF1L RELEASE FACTOR GLUTAMINE METHYLTRANSFERASE"/>
    <property type="match status" value="1"/>
</dbReference>
<evidence type="ECO:0000256" key="5">
    <source>
        <dbReference type="ARBA" id="ARBA00048391"/>
    </source>
</evidence>
<dbReference type="Proteomes" id="UP000500938">
    <property type="component" value="Chromosome"/>
</dbReference>
<comment type="catalytic activity">
    <reaction evidence="5">
        <text>L-glutaminyl-[peptide chain release factor] + S-adenosyl-L-methionine = N(5)-methyl-L-glutaminyl-[peptide chain release factor] + S-adenosyl-L-homocysteine + H(+)</text>
        <dbReference type="Rhea" id="RHEA:42896"/>
        <dbReference type="Rhea" id="RHEA-COMP:10271"/>
        <dbReference type="Rhea" id="RHEA-COMP:10272"/>
        <dbReference type="ChEBI" id="CHEBI:15378"/>
        <dbReference type="ChEBI" id="CHEBI:30011"/>
        <dbReference type="ChEBI" id="CHEBI:57856"/>
        <dbReference type="ChEBI" id="CHEBI:59789"/>
        <dbReference type="ChEBI" id="CHEBI:61891"/>
        <dbReference type="EC" id="2.1.1.297"/>
    </reaction>
</comment>